<accession>A0A1B0ZFH6</accession>
<sequence length="737" mass="78543">MSLTTPRASMSRRLFATMAATVVTVTLAIAPFHTPPASAAPGEIPRDSSLFVAEKGHVDSPKVFYKDGHLSLETEAKGERRPIDTAIHNLGHGYTREGKQNFIFTVPKNAPELDFLGKPGTDLFMSPMISNLPHDPIWAGFGADTGVPIENFRDGAFTLDLVDVKGPGRVEQFRWSPGGEGESGYLTRMLSSSDSRYRSALLTAGTHTHNYTTFSRPGRYELTYRASARTKSGSLLATKEYTTQWQVGGNRPGAAMTSIAEKTPSQAKHGLTITPASGVEGRDSAVEGKLHTLEVRTPEVEKGTAEFTVNGSHLATVGLSHGYAGFHELLPADASRYQVNVRDESGALRYTSAPLSLKDAKASTGESADPLAPNAEKSEKFGAKELSIGSRRVSASFAPASNGTHALTVTVDDPQFAGFVSLGQFSSEKDDLPNTTFDTAVRGGKATLSVPSSYLDSGDALKLSLTPHPLVRNAKKTSVTLASSFNARDTFKKTFELSPDGATSPSNDQPRPDPSQPSDPTTPGEAPTCRDRLLIDHGHLDLALQGDASGVSSTIKDDSRIGAKNTVDRDGGEIALVVSDAAKEARTKAQAGKEWDGILAPVGEPTWVLPFSQNPSLPWPGYSTERVKEGDFSSYELTLEKVTGPGDVSLFVPDGLGGKPRTLLASRKGAPRSLPIEGPTHAHTAWAFTKPGTYTLTFTYKAVKPDGTTVTSNPQTLTILVGKNAKDEFCSATTLEP</sequence>
<evidence type="ECO:0008006" key="5">
    <source>
        <dbReference type="Google" id="ProtNLM"/>
    </source>
</evidence>
<dbReference type="Proteomes" id="UP000092596">
    <property type="component" value="Chromosome"/>
</dbReference>
<dbReference type="NCBIfam" id="NF038134">
    <property type="entry name" value="choice_anch_M"/>
    <property type="match status" value="2"/>
</dbReference>
<evidence type="ECO:0000256" key="1">
    <source>
        <dbReference type="SAM" id="MobiDB-lite"/>
    </source>
</evidence>
<dbReference type="PROSITE" id="PS51318">
    <property type="entry name" value="TAT"/>
    <property type="match status" value="1"/>
</dbReference>
<dbReference type="STRING" id="1630135.DAD186_01370"/>
<dbReference type="KEGG" id="dva:DAD186_01370"/>
<evidence type="ECO:0000256" key="2">
    <source>
        <dbReference type="SAM" id="SignalP"/>
    </source>
</evidence>
<feature type="chain" id="PRO_5008517786" description="Surface-anchored protein" evidence="2">
    <location>
        <begin position="40"/>
        <end position="737"/>
    </location>
</feature>
<dbReference type="RefSeq" id="WP_065247082.1">
    <property type="nucleotide sequence ID" value="NZ_CP012117.1"/>
</dbReference>
<dbReference type="AlphaFoldDB" id="A0A1B0ZFH6"/>
<dbReference type="NCBIfam" id="TIGR03769">
    <property type="entry name" value="P_ac_wall_RPT"/>
    <property type="match status" value="2"/>
</dbReference>
<reference evidence="3 4" key="1">
    <citation type="submission" date="2015-06" db="EMBL/GenBank/DDBJ databases">
        <title>Investigation of pathophysiology for high-risk pregnancy and development of treatment modality based on it.</title>
        <authorList>
            <person name="Kim B.-C."/>
            <person name="Lim S."/>
        </authorList>
    </citation>
    <scope>NUCLEOTIDE SEQUENCE [LARGE SCALE GENOMIC DNA]</scope>
    <source>
        <strain evidence="3 4">AD1-86</strain>
    </source>
</reference>
<keyword evidence="2" id="KW-0732">Signal</keyword>
<protein>
    <recommendedName>
        <fullName evidence="5">Surface-anchored protein</fullName>
    </recommendedName>
</protein>
<name>A0A1B0ZFH6_9MICO</name>
<feature type="signal peptide" evidence="2">
    <location>
        <begin position="1"/>
        <end position="39"/>
    </location>
</feature>
<organism evidence="3 4">
    <name type="scientific">Dermabacter vaginalis</name>
    <dbReference type="NCBI Taxonomy" id="1630135"/>
    <lineage>
        <taxon>Bacteria</taxon>
        <taxon>Bacillati</taxon>
        <taxon>Actinomycetota</taxon>
        <taxon>Actinomycetes</taxon>
        <taxon>Micrococcales</taxon>
        <taxon>Dermabacteraceae</taxon>
        <taxon>Dermabacter</taxon>
    </lineage>
</organism>
<gene>
    <name evidence="3" type="ORF">DAD186_01370</name>
</gene>
<dbReference type="InterPro" id="IPR022435">
    <property type="entry name" value="Surface-anchored_actinobac"/>
</dbReference>
<feature type="region of interest" description="Disordered" evidence="1">
    <location>
        <begin position="495"/>
        <end position="528"/>
    </location>
</feature>
<proteinExistence type="predicted"/>
<dbReference type="InterPro" id="IPR006311">
    <property type="entry name" value="TAT_signal"/>
</dbReference>
<evidence type="ECO:0000313" key="3">
    <source>
        <dbReference type="EMBL" id="ANP26696.1"/>
    </source>
</evidence>
<dbReference type="EMBL" id="CP012117">
    <property type="protein sequence ID" value="ANP26696.1"/>
    <property type="molecule type" value="Genomic_DNA"/>
</dbReference>
<dbReference type="PATRIC" id="fig|1630135.4.peg.141"/>
<evidence type="ECO:0000313" key="4">
    <source>
        <dbReference type="Proteomes" id="UP000092596"/>
    </source>
</evidence>